<dbReference type="Proteomes" id="UP000001861">
    <property type="component" value="Unassembled WGS sequence"/>
</dbReference>
<protein>
    <recommendedName>
        <fullName evidence="1">F-box domain-containing protein</fullName>
    </recommendedName>
</protein>
<dbReference type="EMBL" id="AACS02000004">
    <property type="protein sequence ID" value="EAU81711.2"/>
    <property type="molecule type" value="Genomic_DNA"/>
</dbReference>
<accession>A8PBT1</accession>
<dbReference type="KEGG" id="cci:CC1G_02727"/>
<dbReference type="SUPFAM" id="SSF81383">
    <property type="entry name" value="F-box domain"/>
    <property type="match status" value="1"/>
</dbReference>
<name>A8PBT1_COPC7</name>
<dbReference type="SUPFAM" id="SSF69322">
    <property type="entry name" value="Tricorn protease domain 2"/>
    <property type="match status" value="1"/>
</dbReference>
<dbReference type="PROSITE" id="PS50181">
    <property type="entry name" value="FBOX"/>
    <property type="match status" value="1"/>
</dbReference>
<dbReference type="InParanoid" id="A8PBT1"/>
<dbReference type="OMA" id="ECHAYEL"/>
<keyword evidence="3" id="KW-1185">Reference proteome</keyword>
<proteinExistence type="predicted"/>
<reference evidence="2 3" key="1">
    <citation type="journal article" date="2010" name="Proc. Natl. Acad. Sci. U.S.A.">
        <title>Insights into evolution of multicellular fungi from the assembled chromosomes of the mushroom Coprinopsis cinerea (Coprinus cinereus).</title>
        <authorList>
            <person name="Stajich J.E."/>
            <person name="Wilke S.K."/>
            <person name="Ahren D."/>
            <person name="Au C.H."/>
            <person name="Birren B.W."/>
            <person name="Borodovsky M."/>
            <person name="Burns C."/>
            <person name="Canback B."/>
            <person name="Casselton L.A."/>
            <person name="Cheng C.K."/>
            <person name="Deng J."/>
            <person name="Dietrich F.S."/>
            <person name="Fargo D.C."/>
            <person name="Farman M.L."/>
            <person name="Gathman A.C."/>
            <person name="Goldberg J."/>
            <person name="Guigo R."/>
            <person name="Hoegger P.J."/>
            <person name="Hooker J.B."/>
            <person name="Huggins A."/>
            <person name="James T.Y."/>
            <person name="Kamada T."/>
            <person name="Kilaru S."/>
            <person name="Kodira C."/>
            <person name="Kues U."/>
            <person name="Kupfer D."/>
            <person name="Kwan H.S."/>
            <person name="Lomsadze A."/>
            <person name="Li W."/>
            <person name="Lilly W.W."/>
            <person name="Ma L.J."/>
            <person name="Mackey A.J."/>
            <person name="Manning G."/>
            <person name="Martin F."/>
            <person name="Muraguchi H."/>
            <person name="Natvig D.O."/>
            <person name="Palmerini H."/>
            <person name="Ramesh M.A."/>
            <person name="Rehmeyer C.J."/>
            <person name="Roe B.A."/>
            <person name="Shenoy N."/>
            <person name="Stanke M."/>
            <person name="Ter-Hovhannisyan V."/>
            <person name="Tunlid A."/>
            <person name="Velagapudi R."/>
            <person name="Vision T.J."/>
            <person name="Zeng Q."/>
            <person name="Zolan M.E."/>
            <person name="Pukkila P.J."/>
        </authorList>
    </citation>
    <scope>NUCLEOTIDE SEQUENCE [LARGE SCALE GENOMIC DNA]</scope>
    <source>
        <strain evidence="3">Okayama-7 / 130 / ATCC MYA-4618 / FGSC 9003</strain>
    </source>
</reference>
<gene>
    <name evidence="2" type="ORF">CC1G_02727</name>
</gene>
<dbReference type="eggNOG" id="ENOG502SKWT">
    <property type="taxonomic scope" value="Eukaryota"/>
</dbReference>
<dbReference type="InterPro" id="IPR001810">
    <property type="entry name" value="F-box_dom"/>
</dbReference>
<organism evidence="2 3">
    <name type="scientific">Coprinopsis cinerea (strain Okayama-7 / 130 / ATCC MYA-4618 / FGSC 9003)</name>
    <name type="common">Inky cap fungus</name>
    <name type="synonym">Hormographiella aspergillata</name>
    <dbReference type="NCBI Taxonomy" id="240176"/>
    <lineage>
        <taxon>Eukaryota</taxon>
        <taxon>Fungi</taxon>
        <taxon>Dikarya</taxon>
        <taxon>Basidiomycota</taxon>
        <taxon>Agaricomycotina</taxon>
        <taxon>Agaricomycetes</taxon>
        <taxon>Agaricomycetidae</taxon>
        <taxon>Agaricales</taxon>
        <taxon>Agaricineae</taxon>
        <taxon>Psathyrellaceae</taxon>
        <taxon>Coprinopsis</taxon>
    </lineage>
</organism>
<dbReference type="VEuPathDB" id="FungiDB:CC1G_02727"/>
<dbReference type="Pfam" id="PF00646">
    <property type="entry name" value="F-box"/>
    <property type="match status" value="1"/>
</dbReference>
<dbReference type="AlphaFoldDB" id="A8PBT1"/>
<evidence type="ECO:0000259" key="1">
    <source>
        <dbReference type="PROSITE" id="PS50181"/>
    </source>
</evidence>
<dbReference type="OrthoDB" id="2745718at2759"/>
<dbReference type="GeneID" id="6016897"/>
<evidence type="ECO:0000313" key="3">
    <source>
        <dbReference type="Proteomes" id="UP000001861"/>
    </source>
</evidence>
<feature type="domain" description="F-box" evidence="1">
    <location>
        <begin position="1"/>
        <end position="47"/>
    </location>
</feature>
<comment type="caution">
    <text evidence="2">The sequence shown here is derived from an EMBL/GenBank/DDBJ whole genome shotgun (WGS) entry which is preliminary data.</text>
</comment>
<sequence>MTQILDLPSELLVLVFQNLDCSNLFKLCRVCRLTKELVQNDVKLQVITALGVNGIEDGKPEMEYFAKIDRLQDLRRRWRTLDWQATFNYIIESPMRYRAYELVDGIFAQLEPDGTLDLLQLPSSEDPTTTVLCHKKLEFTPSDFAFDPSQDIIAFLTMAAPGSPNPRRRSLKVSVHHLSNLKAEPLISLPFDIAVAEPAWLSFISPAIQVAGYAVGVFIDTGPGCPARLVIWNWKTGALVADSDRDQNLPNLAFSWSFVDEQHYHITSTRNGGFLEVYRFDPTGTFPGSTHVTSFLLPPLLQSVLLESFHSRCEPWMASPSARSFRSSPEKQMHVFKLQYLELATFRRRSYTLYVPSSVLLRWSHQGGTPCIVSWDEWGLHTRFMQVAGSYRFMRYVHGQRVVLPTTDDGTIQVLDFNVQNSLPYGFTFKPGLQQSLCTTPAIIMGGDFFATDIESRLPYLLTTVEVPVQERCHAYLIDHERIIGLTVNGPSAQRITAITTHVL</sequence>
<dbReference type="RefSeq" id="XP_001840264.2">
    <property type="nucleotide sequence ID" value="XM_001840212.2"/>
</dbReference>
<evidence type="ECO:0000313" key="2">
    <source>
        <dbReference type="EMBL" id="EAU81711.2"/>
    </source>
</evidence>
<dbReference type="InterPro" id="IPR036047">
    <property type="entry name" value="F-box-like_dom_sf"/>
</dbReference>
<dbReference type="HOGENOM" id="CLU_007279_2_0_1"/>